<keyword evidence="3" id="KW-1185">Reference proteome</keyword>
<dbReference type="InterPro" id="IPR005149">
    <property type="entry name" value="Tscrpt_reg_PadR_N"/>
</dbReference>
<dbReference type="GO" id="GO:0003677">
    <property type="term" value="F:DNA binding"/>
    <property type="evidence" value="ECO:0007669"/>
    <property type="project" value="UniProtKB-KW"/>
</dbReference>
<protein>
    <submittedName>
        <fullName evidence="2">DNA-binding transcriptional regulator, PadR family</fullName>
    </submittedName>
</protein>
<dbReference type="Pfam" id="PF03551">
    <property type="entry name" value="PadR"/>
    <property type="match status" value="1"/>
</dbReference>
<evidence type="ECO:0000313" key="3">
    <source>
        <dbReference type="Proteomes" id="UP000217103"/>
    </source>
</evidence>
<dbReference type="InterPro" id="IPR036388">
    <property type="entry name" value="WH-like_DNA-bd_sf"/>
</dbReference>
<accession>A0A1H1F7J1</accession>
<dbReference type="Gene3D" id="1.10.10.10">
    <property type="entry name" value="Winged helix-like DNA-binding domain superfamily/Winged helix DNA-binding domain"/>
    <property type="match status" value="1"/>
</dbReference>
<name>A0A1H1F7J1_9ACTN</name>
<feature type="domain" description="Transcription regulator PadR N-terminal" evidence="1">
    <location>
        <begin position="30"/>
        <end position="112"/>
    </location>
</feature>
<dbReference type="PANTHER" id="PTHR43252:SF2">
    <property type="entry name" value="TRANSCRIPTION REGULATOR, PADR-LIKE FAMILY"/>
    <property type="match status" value="1"/>
</dbReference>
<sequence length="209" mass="23385">MNEAIHDTPLPGSTNLNTNLSMSSAIRVLLLGSLLDGPLHGYEVRRRLELWGADGCANVAYGSIYHGLAKMADEGLLEVVDEGTGDAARPRRRGRGGRTVYAVTEAGRAEFHRQALWYWRNIMPINDPFQVALIFMDRLDREELLLAMRARADLLRLTLRTMDHAWEHKRAGGAAPHIAENMKLAAEQLKVQLDWIEGALPRVERGELP</sequence>
<gene>
    <name evidence="2" type="ORF">SAMN04489764_2830</name>
</gene>
<organism evidence="2 3">
    <name type="scientific">Thermostaphylospora chromogena</name>
    <dbReference type="NCBI Taxonomy" id="35622"/>
    <lineage>
        <taxon>Bacteria</taxon>
        <taxon>Bacillati</taxon>
        <taxon>Actinomycetota</taxon>
        <taxon>Actinomycetes</taxon>
        <taxon>Streptosporangiales</taxon>
        <taxon>Thermomonosporaceae</taxon>
        <taxon>Thermostaphylospora</taxon>
    </lineage>
</organism>
<evidence type="ECO:0000259" key="1">
    <source>
        <dbReference type="Pfam" id="PF03551"/>
    </source>
</evidence>
<dbReference type="STRING" id="35622.SAMN04489764_2830"/>
<reference evidence="2 3" key="1">
    <citation type="submission" date="2016-10" db="EMBL/GenBank/DDBJ databases">
        <authorList>
            <person name="de Groot N.N."/>
        </authorList>
    </citation>
    <scope>NUCLEOTIDE SEQUENCE [LARGE SCALE GENOMIC DNA]</scope>
    <source>
        <strain evidence="2 3">DSM 43794</strain>
    </source>
</reference>
<keyword evidence="2" id="KW-0238">DNA-binding</keyword>
<dbReference type="InterPro" id="IPR036390">
    <property type="entry name" value="WH_DNA-bd_sf"/>
</dbReference>
<dbReference type="SUPFAM" id="SSF46785">
    <property type="entry name" value="Winged helix' DNA-binding domain"/>
    <property type="match status" value="1"/>
</dbReference>
<dbReference type="AlphaFoldDB" id="A0A1H1F7J1"/>
<proteinExistence type="predicted"/>
<dbReference type="Proteomes" id="UP000217103">
    <property type="component" value="Unassembled WGS sequence"/>
</dbReference>
<dbReference type="PANTHER" id="PTHR43252">
    <property type="entry name" value="TRANSCRIPTIONAL REGULATOR YQJI"/>
    <property type="match status" value="1"/>
</dbReference>
<dbReference type="EMBL" id="FNKK01000002">
    <property type="protein sequence ID" value="SDQ96837.1"/>
    <property type="molecule type" value="Genomic_DNA"/>
</dbReference>
<dbReference type="OrthoDB" id="8443918at2"/>
<evidence type="ECO:0000313" key="2">
    <source>
        <dbReference type="EMBL" id="SDQ96837.1"/>
    </source>
</evidence>